<dbReference type="Pfam" id="PF06056">
    <property type="entry name" value="Terminase_5"/>
    <property type="match status" value="1"/>
</dbReference>
<organism evidence="2 3">
    <name type="scientific">Pontibacter flavimaris</name>
    <dbReference type="NCBI Taxonomy" id="1797110"/>
    <lineage>
        <taxon>Bacteria</taxon>
        <taxon>Pseudomonadati</taxon>
        <taxon>Bacteroidota</taxon>
        <taxon>Cytophagia</taxon>
        <taxon>Cytophagales</taxon>
        <taxon>Hymenobacteraceae</taxon>
        <taxon>Pontibacter</taxon>
    </lineage>
</organism>
<keyword evidence="3" id="KW-1185">Reference proteome</keyword>
<proteinExistence type="predicted"/>
<dbReference type="OrthoDB" id="961372at2"/>
<dbReference type="RefSeq" id="WP_073852381.1">
    <property type="nucleotide sequence ID" value="NZ_LVWA01000005.1"/>
</dbReference>
<gene>
    <name evidence="2" type="ORF">A3841_18305</name>
</gene>
<dbReference type="Gene3D" id="1.10.10.60">
    <property type="entry name" value="Homeodomain-like"/>
    <property type="match status" value="1"/>
</dbReference>
<evidence type="ECO:0000259" key="1">
    <source>
        <dbReference type="Pfam" id="PF06056"/>
    </source>
</evidence>
<feature type="domain" description="Terminase ATPase subunit N-terminal" evidence="1">
    <location>
        <begin position="9"/>
        <end position="55"/>
    </location>
</feature>
<evidence type="ECO:0000313" key="2">
    <source>
        <dbReference type="EMBL" id="OKL40278.1"/>
    </source>
</evidence>
<protein>
    <recommendedName>
        <fullName evidence="1">Terminase ATPase subunit N-terminal domain-containing protein</fullName>
    </recommendedName>
</protein>
<dbReference type="EMBL" id="LVWA01000005">
    <property type="protein sequence ID" value="OKL40278.1"/>
    <property type="molecule type" value="Genomic_DNA"/>
</dbReference>
<dbReference type="STRING" id="1797110.A3841_18305"/>
<evidence type="ECO:0000313" key="3">
    <source>
        <dbReference type="Proteomes" id="UP000186551"/>
    </source>
</evidence>
<reference evidence="2 3" key="1">
    <citation type="submission" date="2016-03" db="EMBL/GenBank/DDBJ databases">
        <title>Genome sequence of Pontibacter sp. nov., of the family cytophagaceae, isolated from marine sediment of the Yellow Sea, China.</title>
        <authorList>
            <person name="Zhang G."/>
            <person name="Zhang R."/>
        </authorList>
    </citation>
    <scope>NUCLEOTIDE SEQUENCE [LARGE SCALE GENOMIC DNA]</scope>
    <source>
        <strain evidence="2 3">S10-8</strain>
    </source>
</reference>
<dbReference type="InterPro" id="IPR010332">
    <property type="entry name" value="ATPase_terminase-su_N"/>
</dbReference>
<accession>A0A1Q5PDF9</accession>
<sequence>MRVTSLPKEKKKAFELYAEGKTQKEIGQLLGISEKSIGAWKKRYEWDKKLQEEQKYSLKPTFLVLTEVDKEAIQGNPEASKALKDAIANINYNLKIVHRILTDNNLTPKS</sequence>
<dbReference type="Proteomes" id="UP000186551">
    <property type="component" value="Unassembled WGS sequence"/>
</dbReference>
<dbReference type="AlphaFoldDB" id="A0A1Q5PDF9"/>
<comment type="caution">
    <text evidence="2">The sequence shown here is derived from an EMBL/GenBank/DDBJ whole genome shotgun (WGS) entry which is preliminary data.</text>
</comment>
<name>A0A1Q5PDF9_9BACT</name>